<evidence type="ECO:0000256" key="8">
    <source>
        <dbReference type="ARBA" id="ARBA00038436"/>
    </source>
</evidence>
<keyword evidence="6 9" id="KW-1133">Transmembrane helix</keyword>
<feature type="transmembrane region" description="Helical" evidence="9">
    <location>
        <begin position="83"/>
        <end position="102"/>
    </location>
</feature>
<feature type="transmembrane region" description="Helical" evidence="9">
    <location>
        <begin position="44"/>
        <end position="62"/>
    </location>
</feature>
<proteinExistence type="inferred from homology"/>
<evidence type="ECO:0000256" key="7">
    <source>
        <dbReference type="ARBA" id="ARBA00023136"/>
    </source>
</evidence>
<reference evidence="12" key="1">
    <citation type="submission" date="2016-10" db="EMBL/GenBank/DDBJ databases">
        <authorList>
            <person name="Varghese N."/>
            <person name="Submissions S."/>
        </authorList>
    </citation>
    <scope>NUCLEOTIDE SEQUENCE [LARGE SCALE GENOMIC DNA]</scope>
    <source>
        <strain evidence="12">DSM 4771</strain>
    </source>
</reference>
<evidence type="ECO:0000256" key="2">
    <source>
        <dbReference type="ARBA" id="ARBA00022448"/>
    </source>
</evidence>
<dbReference type="RefSeq" id="WP_093192205.1">
    <property type="nucleotide sequence ID" value="NZ_FNEV01000002.1"/>
</dbReference>
<dbReference type="PANTHER" id="PTHR35011:SF2">
    <property type="entry name" value="2,3-DIKETO-L-GULONATE TRAP TRANSPORTER SMALL PERMEASE PROTEIN YIAM"/>
    <property type="match status" value="1"/>
</dbReference>
<keyword evidence="12" id="KW-1185">Reference proteome</keyword>
<name>A0A1G8R1Z6_9BACI</name>
<keyword evidence="4" id="KW-0997">Cell inner membrane</keyword>
<gene>
    <name evidence="11" type="ORF">SAMN04490247_0741</name>
</gene>
<accession>A0A1G8R1Z6</accession>
<comment type="similarity">
    <text evidence="8">Belongs to the TRAP transporter small permease family.</text>
</comment>
<dbReference type="STRING" id="86666.SAMN04490247_0741"/>
<evidence type="ECO:0000313" key="12">
    <source>
        <dbReference type="Proteomes" id="UP000199225"/>
    </source>
</evidence>
<dbReference type="InterPro" id="IPR055348">
    <property type="entry name" value="DctQ"/>
</dbReference>
<dbReference type="OrthoDB" id="9815614at2"/>
<keyword evidence="2" id="KW-0813">Transport</keyword>
<comment type="subcellular location">
    <subcellularLocation>
        <location evidence="1">Cell inner membrane</location>
        <topology evidence="1">Multi-pass membrane protein</topology>
    </subcellularLocation>
</comment>
<dbReference type="GO" id="GO:0022857">
    <property type="term" value="F:transmembrane transporter activity"/>
    <property type="evidence" value="ECO:0007669"/>
    <property type="project" value="TreeGrafter"/>
</dbReference>
<evidence type="ECO:0000256" key="5">
    <source>
        <dbReference type="ARBA" id="ARBA00022692"/>
    </source>
</evidence>
<dbReference type="Proteomes" id="UP000199225">
    <property type="component" value="Unassembled WGS sequence"/>
</dbReference>
<evidence type="ECO:0000256" key="9">
    <source>
        <dbReference type="SAM" id="Phobius"/>
    </source>
</evidence>
<dbReference type="GO" id="GO:0005886">
    <property type="term" value="C:plasma membrane"/>
    <property type="evidence" value="ECO:0007669"/>
    <property type="project" value="UniProtKB-SubCell"/>
</dbReference>
<organism evidence="11 12">
    <name type="scientific">Salimicrobium halophilum</name>
    <dbReference type="NCBI Taxonomy" id="86666"/>
    <lineage>
        <taxon>Bacteria</taxon>
        <taxon>Bacillati</taxon>
        <taxon>Bacillota</taxon>
        <taxon>Bacilli</taxon>
        <taxon>Bacillales</taxon>
        <taxon>Bacillaceae</taxon>
        <taxon>Salimicrobium</taxon>
    </lineage>
</organism>
<keyword evidence="3" id="KW-1003">Cell membrane</keyword>
<evidence type="ECO:0000259" key="10">
    <source>
        <dbReference type="Pfam" id="PF04290"/>
    </source>
</evidence>
<keyword evidence="5 9" id="KW-0812">Transmembrane</keyword>
<evidence type="ECO:0000256" key="3">
    <source>
        <dbReference type="ARBA" id="ARBA00022475"/>
    </source>
</evidence>
<dbReference type="GO" id="GO:0015740">
    <property type="term" value="P:C4-dicarboxylate transport"/>
    <property type="evidence" value="ECO:0007669"/>
    <property type="project" value="TreeGrafter"/>
</dbReference>
<feature type="domain" description="Tripartite ATP-independent periplasmic transporters DctQ component" evidence="10">
    <location>
        <begin position="20"/>
        <end position="151"/>
    </location>
</feature>
<feature type="transmembrane region" description="Helical" evidence="9">
    <location>
        <begin position="122"/>
        <end position="144"/>
    </location>
</feature>
<dbReference type="AlphaFoldDB" id="A0A1G8R1Z6"/>
<dbReference type="Pfam" id="PF04290">
    <property type="entry name" value="DctQ"/>
    <property type="match status" value="1"/>
</dbReference>
<evidence type="ECO:0000313" key="11">
    <source>
        <dbReference type="EMBL" id="SDJ10430.1"/>
    </source>
</evidence>
<keyword evidence="7 9" id="KW-0472">Membrane</keyword>
<sequence length="164" mass="18799">MAKGFANFEKIILVLTLVVMVALIFGQVVGRYVFSSAPSWTEEIARYVHIFQVWVGASYAVKMREHIRVDAFVTRFYGLPRKIIETISMLLWFFLVLFLAYFGTQLVLDTMSYGQQSPAMRIPMWIPMIAVPLGSIGMSIRLIFRMIDIWKGNYDRPSGEEATS</sequence>
<evidence type="ECO:0000256" key="4">
    <source>
        <dbReference type="ARBA" id="ARBA00022519"/>
    </source>
</evidence>
<evidence type="ECO:0000256" key="6">
    <source>
        <dbReference type="ARBA" id="ARBA00022989"/>
    </source>
</evidence>
<dbReference type="PANTHER" id="PTHR35011">
    <property type="entry name" value="2,3-DIKETO-L-GULONATE TRAP TRANSPORTER SMALL PERMEASE PROTEIN YIAM"/>
    <property type="match status" value="1"/>
</dbReference>
<dbReference type="InterPro" id="IPR007387">
    <property type="entry name" value="TRAP_DctQ"/>
</dbReference>
<protein>
    <submittedName>
        <fullName evidence="11">TRAP-type C4-dicarboxylate transport system, small permease component</fullName>
    </submittedName>
</protein>
<feature type="transmembrane region" description="Helical" evidence="9">
    <location>
        <begin position="12"/>
        <end position="32"/>
    </location>
</feature>
<evidence type="ECO:0000256" key="1">
    <source>
        <dbReference type="ARBA" id="ARBA00004429"/>
    </source>
</evidence>
<dbReference type="EMBL" id="FNEV01000002">
    <property type="protein sequence ID" value="SDJ10430.1"/>
    <property type="molecule type" value="Genomic_DNA"/>
</dbReference>